<dbReference type="SUPFAM" id="SSF55961">
    <property type="entry name" value="Bet v1-like"/>
    <property type="match status" value="1"/>
</dbReference>
<dbReference type="GO" id="GO:0016491">
    <property type="term" value="F:oxidoreductase activity"/>
    <property type="evidence" value="ECO:0007669"/>
    <property type="project" value="UniProtKB-KW"/>
</dbReference>
<evidence type="ECO:0000256" key="3">
    <source>
        <dbReference type="ARBA" id="ARBA00022989"/>
    </source>
</evidence>
<gene>
    <name evidence="8" type="ORF">Agub_g1825</name>
</gene>
<evidence type="ECO:0000256" key="1">
    <source>
        <dbReference type="ARBA" id="ARBA00004370"/>
    </source>
</evidence>
<dbReference type="GO" id="GO:0016020">
    <property type="term" value="C:membrane"/>
    <property type="evidence" value="ECO:0007669"/>
    <property type="project" value="UniProtKB-SubCell"/>
</dbReference>
<dbReference type="AlphaFoldDB" id="A0AAD3DG46"/>
<dbReference type="EMBL" id="BMAR01000001">
    <property type="protein sequence ID" value="GFR41160.1"/>
    <property type="molecule type" value="Genomic_DNA"/>
</dbReference>
<evidence type="ECO:0000256" key="7">
    <source>
        <dbReference type="SAM" id="Phobius"/>
    </source>
</evidence>
<evidence type="ECO:0000256" key="5">
    <source>
        <dbReference type="ARBA" id="ARBA00023136"/>
    </source>
</evidence>
<evidence type="ECO:0000313" key="9">
    <source>
        <dbReference type="Proteomes" id="UP001054857"/>
    </source>
</evidence>
<keyword evidence="9" id="KW-1185">Reference proteome</keyword>
<evidence type="ECO:0000256" key="6">
    <source>
        <dbReference type="SAM" id="MobiDB-lite"/>
    </source>
</evidence>
<accession>A0AAD3DG46</accession>
<dbReference type="InterPro" id="IPR050584">
    <property type="entry name" value="Cholesterol_7-desaturase"/>
</dbReference>
<feature type="non-terminal residue" evidence="8">
    <location>
        <position position="1"/>
    </location>
</feature>
<comment type="subcellular location">
    <subcellularLocation>
        <location evidence="1">Membrane</location>
    </subcellularLocation>
</comment>
<feature type="transmembrane region" description="Helical" evidence="7">
    <location>
        <begin position="348"/>
        <end position="374"/>
    </location>
</feature>
<dbReference type="PANTHER" id="PTHR21266">
    <property type="entry name" value="IRON-SULFUR DOMAIN CONTAINING PROTEIN"/>
    <property type="match status" value="1"/>
</dbReference>
<keyword evidence="3 7" id="KW-1133">Transmembrane helix</keyword>
<organism evidence="8 9">
    <name type="scientific">Astrephomene gubernaculifera</name>
    <dbReference type="NCBI Taxonomy" id="47775"/>
    <lineage>
        <taxon>Eukaryota</taxon>
        <taxon>Viridiplantae</taxon>
        <taxon>Chlorophyta</taxon>
        <taxon>core chlorophytes</taxon>
        <taxon>Chlorophyceae</taxon>
        <taxon>CS clade</taxon>
        <taxon>Chlamydomonadales</taxon>
        <taxon>Astrephomenaceae</taxon>
        <taxon>Astrephomene</taxon>
    </lineage>
</organism>
<sequence>EGVLLAWLDASPEGRRAAAATPPPRLMPEEAKCFADWTMNELPNDYSFWLEQGMDPAHANFLHHGLGAFRAGNAVPMEAGRVQQADDVAGGLRWEHRGYEVKNKDMQATREFLAPFGFRVRYDMPNCSTTHICTLQVPVRPGVSRVYFKAGVSKRQQQQQPGKMEQGRSGNPEATVQPLKAAAGDSGSSGSGVGNGKSETGAASSGGIFALLQKLPHWLIDFHLIADQDTLMMCRQERLMRNQGLNYRSYYLNSRSDDGVAAINRWLTRAGYPASLWGPGGAAATAAATTAGSPGAGGGAAATQEQEPRYSGQTYGNWPDEDMPIELALSRYERHVRHCVTCQQGLRLVTGVCTALTAAAALATCGVAVMAMVAGMSVQ</sequence>
<evidence type="ECO:0000256" key="4">
    <source>
        <dbReference type="ARBA" id="ARBA00023002"/>
    </source>
</evidence>
<evidence type="ECO:0000313" key="8">
    <source>
        <dbReference type="EMBL" id="GFR41160.1"/>
    </source>
</evidence>
<evidence type="ECO:0008006" key="10">
    <source>
        <dbReference type="Google" id="ProtNLM"/>
    </source>
</evidence>
<proteinExistence type="predicted"/>
<dbReference type="Proteomes" id="UP001054857">
    <property type="component" value="Unassembled WGS sequence"/>
</dbReference>
<dbReference type="GO" id="GO:0005737">
    <property type="term" value="C:cytoplasm"/>
    <property type="evidence" value="ECO:0007669"/>
    <property type="project" value="TreeGrafter"/>
</dbReference>
<feature type="region of interest" description="Disordered" evidence="6">
    <location>
        <begin position="151"/>
        <end position="174"/>
    </location>
</feature>
<evidence type="ECO:0000256" key="2">
    <source>
        <dbReference type="ARBA" id="ARBA00022692"/>
    </source>
</evidence>
<comment type="caution">
    <text evidence="8">The sequence shown here is derived from an EMBL/GenBank/DDBJ whole genome shotgun (WGS) entry which is preliminary data.</text>
</comment>
<name>A0AAD3DG46_9CHLO</name>
<feature type="non-terminal residue" evidence="8">
    <location>
        <position position="379"/>
    </location>
</feature>
<keyword evidence="2 7" id="KW-0812">Transmembrane</keyword>
<keyword evidence="5 7" id="KW-0472">Membrane</keyword>
<keyword evidence="4" id="KW-0560">Oxidoreductase</keyword>
<feature type="region of interest" description="Disordered" evidence="6">
    <location>
        <begin position="293"/>
        <end position="316"/>
    </location>
</feature>
<reference evidence="8 9" key="1">
    <citation type="journal article" date="2021" name="Sci. Rep.">
        <title>Genome sequencing of the multicellular alga Astrephomene provides insights into convergent evolution of germ-soma differentiation.</title>
        <authorList>
            <person name="Yamashita S."/>
            <person name="Yamamoto K."/>
            <person name="Matsuzaki R."/>
            <person name="Suzuki S."/>
            <person name="Yamaguchi H."/>
            <person name="Hirooka S."/>
            <person name="Minakuchi Y."/>
            <person name="Miyagishima S."/>
            <person name="Kawachi M."/>
            <person name="Toyoda A."/>
            <person name="Nozaki H."/>
        </authorList>
    </citation>
    <scope>NUCLEOTIDE SEQUENCE [LARGE SCALE GENOMIC DNA]</scope>
    <source>
        <strain evidence="8 9">NIES-4017</strain>
    </source>
</reference>
<dbReference type="PANTHER" id="PTHR21266:SF32">
    <property type="entry name" value="CHOLESTEROL 7-DESATURASE NVD"/>
    <property type="match status" value="1"/>
</dbReference>
<protein>
    <recommendedName>
        <fullName evidence="10">Pheophorbide a oxygenase domain-containing protein</fullName>
    </recommendedName>
</protein>
<feature type="region of interest" description="Disordered" evidence="6">
    <location>
        <begin position="180"/>
        <end position="199"/>
    </location>
</feature>